<evidence type="ECO:0000313" key="4">
    <source>
        <dbReference type="Proteomes" id="UP001215280"/>
    </source>
</evidence>
<dbReference type="PANTHER" id="PTHR40370">
    <property type="entry name" value="EXPRESSED PROTEIN"/>
    <property type="match status" value="1"/>
</dbReference>
<dbReference type="InterPro" id="IPR023393">
    <property type="entry name" value="START-like_dom_sf"/>
</dbReference>
<accession>A0AAD7JX55</accession>
<dbReference type="Gene3D" id="3.30.530.20">
    <property type="match status" value="1"/>
</dbReference>
<dbReference type="EMBL" id="JARJLG010000017">
    <property type="protein sequence ID" value="KAJ7773693.1"/>
    <property type="molecule type" value="Genomic_DNA"/>
</dbReference>
<dbReference type="SUPFAM" id="SSF55961">
    <property type="entry name" value="Bet v1-like"/>
    <property type="match status" value="1"/>
</dbReference>
<feature type="transmembrane region" description="Helical" evidence="1">
    <location>
        <begin position="245"/>
        <end position="266"/>
    </location>
</feature>
<evidence type="ECO:0000259" key="2">
    <source>
        <dbReference type="Pfam" id="PF11274"/>
    </source>
</evidence>
<keyword evidence="1" id="KW-1133">Transmembrane helix</keyword>
<dbReference type="Pfam" id="PF11274">
    <property type="entry name" value="DUF3074"/>
    <property type="match status" value="1"/>
</dbReference>
<sequence length="351" mass="38565">MSGVTLDITPRKPSEIPRDDAIISAAKSLISDSLSWKLGKVYQNGLVQTAHTVLPDGSSWHSRVSRHSLPFDRFWSVLGHEWMPAKKAFNDEAVHEIKKVTLVKTLSPTASIWTILYGFPPPMSPRVFTILQVTHLDASTPRTGWVVHLPIDLTDPGDEALLSYEDRGIKGRYACVEMITELPDGRTEWRLVTSSTPAGLIPKALAEKTLPARIALDVTSFMDWYYTCYLNPKTIAKDATPGSTFSLTTIGCSLALLNVVVYVTVYHTSLGPIFPVRTTLAALWGTALYALYKVRAKGDPRDIVSTTSRLLIGMRDPMIPATIELGAALSLAQATALVTARLLAIPRMSHR</sequence>
<dbReference type="Proteomes" id="UP001215280">
    <property type="component" value="Unassembled WGS sequence"/>
</dbReference>
<evidence type="ECO:0000256" key="1">
    <source>
        <dbReference type="SAM" id="Phobius"/>
    </source>
</evidence>
<gene>
    <name evidence="3" type="ORF">DFH07DRAFT_878353</name>
</gene>
<proteinExistence type="predicted"/>
<feature type="domain" description="DUF3074" evidence="2">
    <location>
        <begin position="60"/>
        <end position="224"/>
    </location>
</feature>
<reference evidence="3" key="1">
    <citation type="submission" date="2023-03" db="EMBL/GenBank/DDBJ databases">
        <title>Massive genome expansion in bonnet fungi (Mycena s.s.) driven by repeated elements and novel gene families across ecological guilds.</title>
        <authorList>
            <consortium name="Lawrence Berkeley National Laboratory"/>
            <person name="Harder C.B."/>
            <person name="Miyauchi S."/>
            <person name="Viragh M."/>
            <person name="Kuo A."/>
            <person name="Thoen E."/>
            <person name="Andreopoulos B."/>
            <person name="Lu D."/>
            <person name="Skrede I."/>
            <person name="Drula E."/>
            <person name="Henrissat B."/>
            <person name="Morin E."/>
            <person name="Kohler A."/>
            <person name="Barry K."/>
            <person name="LaButti K."/>
            <person name="Morin E."/>
            <person name="Salamov A."/>
            <person name="Lipzen A."/>
            <person name="Mereny Z."/>
            <person name="Hegedus B."/>
            <person name="Baldrian P."/>
            <person name="Stursova M."/>
            <person name="Weitz H."/>
            <person name="Taylor A."/>
            <person name="Grigoriev I.V."/>
            <person name="Nagy L.G."/>
            <person name="Martin F."/>
            <person name="Kauserud H."/>
        </authorList>
    </citation>
    <scope>NUCLEOTIDE SEQUENCE</scope>
    <source>
        <strain evidence="3">CBHHK188m</strain>
    </source>
</reference>
<keyword evidence="1" id="KW-0812">Transmembrane</keyword>
<keyword evidence="4" id="KW-1185">Reference proteome</keyword>
<organism evidence="3 4">
    <name type="scientific">Mycena maculata</name>
    <dbReference type="NCBI Taxonomy" id="230809"/>
    <lineage>
        <taxon>Eukaryota</taxon>
        <taxon>Fungi</taxon>
        <taxon>Dikarya</taxon>
        <taxon>Basidiomycota</taxon>
        <taxon>Agaricomycotina</taxon>
        <taxon>Agaricomycetes</taxon>
        <taxon>Agaricomycetidae</taxon>
        <taxon>Agaricales</taxon>
        <taxon>Marasmiineae</taxon>
        <taxon>Mycenaceae</taxon>
        <taxon>Mycena</taxon>
    </lineage>
</organism>
<feature type="transmembrane region" description="Helical" evidence="1">
    <location>
        <begin position="273"/>
        <end position="292"/>
    </location>
</feature>
<feature type="non-terminal residue" evidence="3">
    <location>
        <position position="351"/>
    </location>
</feature>
<protein>
    <recommendedName>
        <fullName evidence="2">DUF3074 domain-containing protein</fullName>
    </recommendedName>
</protein>
<dbReference type="AlphaFoldDB" id="A0AAD7JX55"/>
<keyword evidence="1" id="KW-0472">Membrane</keyword>
<evidence type="ECO:0000313" key="3">
    <source>
        <dbReference type="EMBL" id="KAJ7773693.1"/>
    </source>
</evidence>
<dbReference type="InterPro" id="IPR024500">
    <property type="entry name" value="DUF3074"/>
</dbReference>
<feature type="transmembrane region" description="Helical" evidence="1">
    <location>
        <begin position="325"/>
        <end position="344"/>
    </location>
</feature>
<dbReference type="PANTHER" id="PTHR40370:SF1">
    <property type="entry name" value="DUF3074 DOMAIN-CONTAINING PROTEIN"/>
    <property type="match status" value="1"/>
</dbReference>
<comment type="caution">
    <text evidence="3">The sequence shown here is derived from an EMBL/GenBank/DDBJ whole genome shotgun (WGS) entry which is preliminary data.</text>
</comment>
<name>A0AAD7JX55_9AGAR</name>